<protein>
    <submittedName>
        <fullName evidence="4">FecR family protein</fullName>
    </submittedName>
</protein>
<dbReference type="PANTHER" id="PTHR30273">
    <property type="entry name" value="PERIPLASMIC SIGNAL SENSOR AND SIGMA FACTOR ACTIVATOR FECR-RELATED"/>
    <property type="match status" value="1"/>
</dbReference>
<keyword evidence="1" id="KW-0812">Transmembrane</keyword>
<comment type="caution">
    <text evidence="4">The sequence shown here is derived from an EMBL/GenBank/DDBJ whole genome shotgun (WGS) entry which is preliminary data.</text>
</comment>
<dbReference type="OrthoDB" id="620813at2"/>
<dbReference type="GO" id="GO:0016989">
    <property type="term" value="F:sigma factor antagonist activity"/>
    <property type="evidence" value="ECO:0007669"/>
    <property type="project" value="TreeGrafter"/>
</dbReference>
<name>A0A4V1MAT1_9BACT</name>
<dbReference type="Proteomes" id="UP000290545">
    <property type="component" value="Unassembled WGS sequence"/>
</dbReference>
<dbReference type="InterPro" id="IPR012373">
    <property type="entry name" value="Ferrdict_sens_TM"/>
</dbReference>
<accession>A0A4V1MAT1</accession>
<proteinExistence type="predicted"/>
<feature type="domain" description="FecR protein" evidence="2">
    <location>
        <begin position="184"/>
        <end position="279"/>
    </location>
</feature>
<dbReference type="EMBL" id="SDHZ01000001">
    <property type="protein sequence ID" value="RXK86956.1"/>
    <property type="molecule type" value="Genomic_DNA"/>
</dbReference>
<dbReference type="Pfam" id="PF16344">
    <property type="entry name" value="FecR_C"/>
    <property type="match status" value="1"/>
</dbReference>
<dbReference type="PANTHER" id="PTHR30273:SF2">
    <property type="entry name" value="PROTEIN FECR"/>
    <property type="match status" value="1"/>
</dbReference>
<dbReference type="InterPro" id="IPR032508">
    <property type="entry name" value="FecR_C"/>
</dbReference>
<evidence type="ECO:0000313" key="5">
    <source>
        <dbReference type="Proteomes" id="UP000290545"/>
    </source>
</evidence>
<keyword evidence="1" id="KW-0472">Membrane</keyword>
<evidence type="ECO:0000256" key="1">
    <source>
        <dbReference type="SAM" id="Phobius"/>
    </source>
</evidence>
<dbReference type="Pfam" id="PF04773">
    <property type="entry name" value="FecR"/>
    <property type="match status" value="1"/>
</dbReference>
<dbReference type="AlphaFoldDB" id="A0A4V1MAT1"/>
<dbReference type="RefSeq" id="WP_129002705.1">
    <property type="nucleotide sequence ID" value="NZ_SDHZ01000001.1"/>
</dbReference>
<organism evidence="4 5">
    <name type="scientific">Filimonas effusa</name>
    <dbReference type="NCBI Taxonomy" id="2508721"/>
    <lineage>
        <taxon>Bacteria</taxon>
        <taxon>Pseudomonadati</taxon>
        <taxon>Bacteroidota</taxon>
        <taxon>Chitinophagia</taxon>
        <taxon>Chitinophagales</taxon>
        <taxon>Chitinophagaceae</taxon>
        <taxon>Filimonas</taxon>
    </lineage>
</organism>
<feature type="transmembrane region" description="Helical" evidence="1">
    <location>
        <begin position="93"/>
        <end position="111"/>
    </location>
</feature>
<keyword evidence="1" id="KW-1133">Transmembrane helix</keyword>
<evidence type="ECO:0000259" key="3">
    <source>
        <dbReference type="Pfam" id="PF16344"/>
    </source>
</evidence>
<keyword evidence="5" id="KW-1185">Reference proteome</keyword>
<dbReference type="Gene3D" id="3.55.50.30">
    <property type="match status" value="1"/>
</dbReference>
<evidence type="ECO:0000313" key="4">
    <source>
        <dbReference type="EMBL" id="RXK86956.1"/>
    </source>
</evidence>
<reference evidence="4 5" key="1">
    <citation type="submission" date="2019-01" db="EMBL/GenBank/DDBJ databases">
        <title>Filimonas sp. strain TTM-71.</title>
        <authorList>
            <person name="Chen W.-M."/>
        </authorList>
    </citation>
    <scope>NUCLEOTIDE SEQUENCE [LARGE SCALE GENOMIC DNA]</scope>
    <source>
        <strain evidence="4 5">TTM-71</strain>
    </source>
</reference>
<gene>
    <name evidence="4" type="ORF">ESB13_09275</name>
</gene>
<evidence type="ECO:0000259" key="2">
    <source>
        <dbReference type="Pfam" id="PF04773"/>
    </source>
</evidence>
<sequence>MSETAIYIALLLHKLREKEPLSPQEQQDLEAWRQLHPGSEVLMQKLQDRSGLIREVEKMRTYDTTGATEELFRKLAIPLPAKQVNSTRRLQRSLAVAAVLLLLAVGTWLWLPADKAKKPLQAAASEVAPGGNKATLTLADGSVIVLDSAHNGLLAQQGVSDVSKQNGLLIYKAGDGNAPVQYNTMKTPRGGEFSLVLPDGSKVWLNAASSLTYPTVFNGSERVVELTGEAFFEIAPQQSMPFKVKVNKMEVAVLGTSFNIMAYDNEPAIRTTLVNGRVKVATAGQSLLLQPGQQARAAADIRLAGDVDVEEEIAWKKGKFMFGEATSMKTIMRQIANWYDVEVVFHGDVPNRIGGSVARSVPLSQLLKVLETAGAARFEVNNKRIDVYPSS</sequence>
<feature type="domain" description="Protein FecR C-terminal" evidence="3">
    <location>
        <begin position="325"/>
        <end position="386"/>
    </location>
</feature>
<dbReference type="InterPro" id="IPR006860">
    <property type="entry name" value="FecR"/>
</dbReference>
<dbReference type="Gene3D" id="2.60.120.1440">
    <property type="match status" value="1"/>
</dbReference>